<evidence type="ECO:0000256" key="5">
    <source>
        <dbReference type="ARBA" id="ARBA00022989"/>
    </source>
</evidence>
<dbReference type="Pfam" id="PF00999">
    <property type="entry name" value="Na_H_Exchanger"/>
    <property type="match status" value="1"/>
</dbReference>
<evidence type="ECO:0000256" key="6">
    <source>
        <dbReference type="ARBA" id="ARBA00023065"/>
    </source>
</evidence>
<gene>
    <name evidence="10" type="ORF">NX722_27730</name>
</gene>
<evidence type="ECO:0000256" key="1">
    <source>
        <dbReference type="ARBA" id="ARBA00004651"/>
    </source>
</evidence>
<reference evidence="10 11" key="1">
    <citation type="submission" date="2022-10" db="EMBL/GenBank/DDBJ databases">
        <title>High-quality genome sequences of two octocoral-associated bacteria, Endozoicomonas euniceicola EF212 and Endozoicomonas gorgoniicola PS125.</title>
        <authorList>
            <person name="Chiou Y.-J."/>
            <person name="Chen Y.-H."/>
        </authorList>
    </citation>
    <scope>NUCLEOTIDE SEQUENCE [LARGE SCALE GENOMIC DNA]</scope>
    <source>
        <strain evidence="10 11">PS125</strain>
    </source>
</reference>
<dbReference type="PANTHER" id="PTHR32507">
    <property type="entry name" value="NA(+)/H(+) ANTIPORTER 1"/>
    <property type="match status" value="1"/>
</dbReference>
<evidence type="ECO:0000256" key="2">
    <source>
        <dbReference type="ARBA" id="ARBA00022448"/>
    </source>
</evidence>
<feature type="transmembrane region" description="Helical" evidence="8">
    <location>
        <begin position="368"/>
        <end position="392"/>
    </location>
</feature>
<comment type="caution">
    <text evidence="10">The sequence shown here is derived from an EMBL/GenBank/DDBJ whole genome shotgun (WGS) entry which is preliminary data.</text>
</comment>
<accession>A0ABT3N416</accession>
<comment type="subcellular location">
    <subcellularLocation>
        <location evidence="1">Cell membrane</location>
        <topology evidence="1">Multi-pass membrane protein</topology>
    </subcellularLocation>
</comment>
<dbReference type="Proteomes" id="UP001209854">
    <property type="component" value="Unassembled WGS sequence"/>
</dbReference>
<evidence type="ECO:0000256" key="4">
    <source>
        <dbReference type="ARBA" id="ARBA00022692"/>
    </source>
</evidence>
<feature type="transmembrane region" description="Helical" evidence="8">
    <location>
        <begin position="156"/>
        <end position="175"/>
    </location>
</feature>
<dbReference type="EMBL" id="JAPFCC010000001">
    <property type="protein sequence ID" value="MCW7556356.1"/>
    <property type="molecule type" value="Genomic_DNA"/>
</dbReference>
<dbReference type="RefSeq" id="WP_262566044.1">
    <property type="nucleotide sequence ID" value="NZ_JAPFCC010000001.1"/>
</dbReference>
<keyword evidence="6" id="KW-0406">Ion transport</keyword>
<evidence type="ECO:0000259" key="9">
    <source>
        <dbReference type="Pfam" id="PF00999"/>
    </source>
</evidence>
<keyword evidence="4 8" id="KW-0812">Transmembrane</keyword>
<evidence type="ECO:0000313" key="11">
    <source>
        <dbReference type="Proteomes" id="UP001209854"/>
    </source>
</evidence>
<feature type="transmembrane region" description="Helical" evidence="8">
    <location>
        <begin position="276"/>
        <end position="294"/>
    </location>
</feature>
<organism evidence="10 11">
    <name type="scientific">Endozoicomonas gorgoniicola</name>
    <dbReference type="NCBI Taxonomy" id="1234144"/>
    <lineage>
        <taxon>Bacteria</taxon>
        <taxon>Pseudomonadati</taxon>
        <taxon>Pseudomonadota</taxon>
        <taxon>Gammaproteobacteria</taxon>
        <taxon>Oceanospirillales</taxon>
        <taxon>Endozoicomonadaceae</taxon>
        <taxon>Endozoicomonas</taxon>
    </lineage>
</organism>
<feature type="domain" description="Cation/H+ exchanger transmembrane" evidence="9">
    <location>
        <begin position="11"/>
        <end position="388"/>
    </location>
</feature>
<sequence length="400" mass="42855">MYLPLAILALFAFLYSILAGRLEKTPISGPVVFITFGLLVGPLGAGWLQLDVTSTELRILADLVLALVLFSDAASVNKVVLKSGLYLPLRMLLIGLPGVIAVGFLAAWLMFDSLTLWEVAILATMLSATDAALGKTVVTSKAVPANIRMALNVESGLNDGLCVPVLFLFIALATADAGSHDTSALAIQLVVTEIGIGLFVGLSITALGVWFIFHAWRRGWITELWGQLPVTMLALTCFAVAQSLHGSGYIAAFVGGLLFGYIARRRAHELVLDTEGTGETLGMLTWILFGSVVIPEVIDHFTWQIFGYAVLSLTVIRMLPVLLSLVGTKESCGKRLFLAWFGPRGLASIVFAIIVLNQNIDGAEQLAVIVSCTVLLSAVTHGITAVPFTLLLNCCDRKER</sequence>
<evidence type="ECO:0000256" key="8">
    <source>
        <dbReference type="SAM" id="Phobius"/>
    </source>
</evidence>
<feature type="transmembrane region" description="Helical" evidence="8">
    <location>
        <begin position="92"/>
        <end position="111"/>
    </location>
</feature>
<keyword evidence="3" id="KW-0050">Antiport</keyword>
<proteinExistence type="predicted"/>
<feature type="transmembrane region" description="Helical" evidence="8">
    <location>
        <begin position="29"/>
        <end position="48"/>
    </location>
</feature>
<feature type="transmembrane region" description="Helical" evidence="8">
    <location>
        <begin position="60"/>
        <end position="80"/>
    </location>
</feature>
<dbReference type="PANTHER" id="PTHR32507:SF8">
    <property type="entry name" value="CNH1P"/>
    <property type="match status" value="1"/>
</dbReference>
<name>A0ABT3N416_9GAMM</name>
<keyword evidence="7 8" id="KW-0472">Membrane</keyword>
<feature type="transmembrane region" description="Helical" evidence="8">
    <location>
        <begin position="224"/>
        <end position="241"/>
    </location>
</feature>
<keyword evidence="2" id="KW-0813">Transport</keyword>
<feature type="transmembrane region" description="Helical" evidence="8">
    <location>
        <begin position="337"/>
        <end position="356"/>
    </location>
</feature>
<keyword evidence="11" id="KW-1185">Reference proteome</keyword>
<evidence type="ECO:0000256" key="7">
    <source>
        <dbReference type="ARBA" id="ARBA00023136"/>
    </source>
</evidence>
<feature type="transmembrane region" description="Helical" evidence="8">
    <location>
        <begin position="187"/>
        <end position="212"/>
    </location>
</feature>
<evidence type="ECO:0000313" key="10">
    <source>
        <dbReference type="EMBL" id="MCW7556356.1"/>
    </source>
</evidence>
<feature type="transmembrane region" description="Helical" evidence="8">
    <location>
        <begin position="247"/>
        <end position="264"/>
    </location>
</feature>
<keyword evidence="5 8" id="KW-1133">Transmembrane helix</keyword>
<feature type="transmembrane region" description="Helical" evidence="8">
    <location>
        <begin position="306"/>
        <end position="325"/>
    </location>
</feature>
<dbReference type="InterPro" id="IPR006153">
    <property type="entry name" value="Cation/H_exchanger_TM"/>
</dbReference>
<protein>
    <submittedName>
        <fullName evidence="10">Cation:proton antiporter</fullName>
    </submittedName>
</protein>
<evidence type="ECO:0000256" key="3">
    <source>
        <dbReference type="ARBA" id="ARBA00022449"/>
    </source>
</evidence>